<dbReference type="PANTHER" id="PTHR10913">
    <property type="entry name" value="FOLLISTATIN-RELATED"/>
    <property type="match status" value="1"/>
</dbReference>
<keyword evidence="2" id="KW-0722">Serine protease inhibitor</keyword>
<comment type="caution">
    <text evidence="5">The sequence shown here is derived from an EMBL/GenBank/DDBJ whole genome shotgun (WGS) entry which is preliminary data.</text>
</comment>
<dbReference type="InterPro" id="IPR050653">
    <property type="entry name" value="Prot_Inhib_GrowthFact_Antg"/>
</dbReference>
<dbReference type="AlphaFoldDB" id="A0A8S9V4W8"/>
<name>A0A8S9V4W8_PHYIN</name>
<evidence type="ECO:0000256" key="1">
    <source>
        <dbReference type="ARBA" id="ARBA00022690"/>
    </source>
</evidence>
<dbReference type="Proteomes" id="UP000704712">
    <property type="component" value="Unassembled WGS sequence"/>
</dbReference>
<feature type="domain" description="Kazal-like" evidence="4">
    <location>
        <begin position="62"/>
        <end position="119"/>
    </location>
</feature>
<protein>
    <submittedName>
        <fullName evidence="5">Kazal-type serine protease inhibitor domain</fullName>
    </submittedName>
</protein>
<dbReference type="SUPFAM" id="SSF100895">
    <property type="entry name" value="Kazal-type serine protease inhibitors"/>
    <property type="match status" value="2"/>
</dbReference>
<feature type="domain" description="Kazal-like" evidence="4">
    <location>
        <begin position="121"/>
        <end position="174"/>
    </location>
</feature>
<evidence type="ECO:0000313" key="5">
    <source>
        <dbReference type="EMBL" id="KAF4147921.1"/>
    </source>
</evidence>
<evidence type="ECO:0000259" key="4">
    <source>
        <dbReference type="PROSITE" id="PS51465"/>
    </source>
</evidence>
<sequence length="182" mass="20076">MAGQIQVDTQWRWRRSKSFFNLLRATHSTIFTLMKSALLFTLVVAAVHAQSPQVISPAPRRESNEIDCPEYCLDVYDPVGDGEGNTYSNECYMKRAKCHNETTPPAWKDLVLITGSSTGEQPPSKKCSTVCPDVELPVCGSNRVRYGNPCELRIAACEHPELNIVEDSGKACVGSKVTPQEG</sequence>
<reference evidence="5" key="1">
    <citation type="submission" date="2020-03" db="EMBL/GenBank/DDBJ databases">
        <title>Hybrid Assembly of Korean Phytophthora infestans isolates.</title>
        <authorList>
            <person name="Prokchorchik M."/>
            <person name="Lee Y."/>
            <person name="Seo J."/>
            <person name="Cho J.-H."/>
            <person name="Park Y.-E."/>
            <person name="Jang D.-C."/>
            <person name="Im J.-S."/>
            <person name="Choi J.-G."/>
            <person name="Park H.-J."/>
            <person name="Lee G.-B."/>
            <person name="Lee Y.-G."/>
            <person name="Hong S.-Y."/>
            <person name="Cho K."/>
            <person name="Sohn K.H."/>
        </authorList>
    </citation>
    <scope>NUCLEOTIDE SEQUENCE</scope>
    <source>
        <strain evidence="5">KR_2_A2</strain>
    </source>
</reference>
<keyword evidence="3" id="KW-1015">Disulfide bond</keyword>
<keyword evidence="1" id="KW-0646">Protease inhibitor</keyword>
<dbReference type="PROSITE" id="PS51465">
    <property type="entry name" value="KAZAL_2"/>
    <property type="match status" value="2"/>
</dbReference>
<dbReference type="PANTHER" id="PTHR10913:SF45">
    <property type="entry name" value="FOLLISTATIN, ISOFORM A-RELATED"/>
    <property type="match status" value="1"/>
</dbReference>
<dbReference type="Pfam" id="PF07648">
    <property type="entry name" value="Kazal_2"/>
    <property type="match status" value="2"/>
</dbReference>
<evidence type="ECO:0000256" key="3">
    <source>
        <dbReference type="ARBA" id="ARBA00023157"/>
    </source>
</evidence>
<dbReference type="CDD" id="cd00104">
    <property type="entry name" value="KAZAL_FS"/>
    <property type="match status" value="2"/>
</dbReference>
<dbReference type="GO" id="GO:0005576">
    <property type="term" value="C:extracellular region"/>
    <property type="evidence" value="ECO:0007669"/>
    <property type="project" value="TreeGrafter"/>
</dbReference>
<organism evidence="5 6">
    <name type="scientific">Phytophthora infestans</name>
    <name type="common">Potato late blight agent</name>
    <name type="synonym">Botrytis infestans</name>
    <dbReference type="NCBI Taxonomy" id="4787"/>
    <lineage>
        <taxon>Eukaryota</taxon>
        <taxon>Sar</taxon>
        <taxon>Stramenopiles</taxon>
        <taxon>Oomycota</taxon>
        <taxon>Peronosporomycetes</taxon>
        <taxon>Peronosporales</taxon>
        <taxon>Peronosporaceae</taxon>
        <taxon>Phytophthora</taxon>
    </lineage>
</organism>
<dbReference type="InterPro" id="IPR036058">
    <property type="entry name" value="Kazal_dom_sf"/>
</dbReference>
<accession>A0A8S9V4W8</accession>
<dbReference type="InterPro" id="IPR002350">
    <property type="entry name" value="Kazal_dom"/>
</dbReference>
<evidence type="ECO:0000313" key="6">
    <source>
        <dbReference type="Proteomes" id="UP000704712"/>
    </source>
</evidence>
<proteinExistence type="predicted"/>
<dbReference type="SMART" id="SM00280">
    <property type="entry name" value="KAZAL"/>
    <property type="match status" value="2"/>
</dbReference>
<evidence type="ECO:0000256" key="2">
    <source>
        <dbReference type="ARBA" id="ARBA00022900"/>
    </source>
</evidence>
<dbReference type="Gene3D" id="3.30.60.30">
    <property type="match status" value="2"/>
</dbReference>
<dbReference type="EMBL" id="JAACNO010000390">
    <property type="protein sequence ID" value="KAF4147921.1"/>
    <property type="molecule type" value="Genomic_DNA"/>
</dbReference>
<gene>
    <name evidence="5" type="ORF">GN958_ATG02883</name>
</gene>